<evidence type="ECO:0000259" key="10">
    <source>
        <dbReference type="Pfam" id="PF01743"/>
    </source>
</evidence>
<evidence type="ECO:0000256" key="7">
    <source>
        <dbReference type="ARBA" id="ARBA00022842"/>
    </source>
</evidence>
<dbReference type="Pfam" id="PF12627">
    <property type="entry name" value="PolyA_pol_RNAbd"/>
    <property type="match status" value="1"/>
</dbReference>
<sequence length="438" mass="49696">MCAYVAENQQNQWYIGVRLIRMKKENIYVDLPENVVNIISKLESDGNQAYAVGGCVRDSVLKRTPEDWDITTSAVPQQVKALFKRTVDTGIKHGTVTIMIDKSGYEVTTYRIDGDYEDGRHPKSVEFSVCLEDDLKRRDFTINAMAYNNATGLVDQFNGIDDLNSKIIRCVGNPTDRFSEDALRMMRAIRFSAQLGFSIEDQTYAAIKELAVNINKVSRERIHVELNKTLLSDHPDYIMMMYETRLTKQILPIIDVVLSGRRSVVTLTMLKISPKELVLKYAALLNDIPADKVTETLKDLKLDNNTIYTVTKLVECSKLVIQEKEPSVREAIYKYGKDIIPLIILHQETILKAKEISTGIKMTGGKNHIAVLKRLYQEIMDRGDCISVKDLNVNGSDLMEYGLKGPIIGETLDELLHIVMENPKLNEKETLIAMIENR</sequence>
<evidence type="ECO:0000259" key="11">
    <source>
        <dbReference type="Pfam" id="PF12627"/>
    </source>
</evidence>
<reference evidence="13 14" key="1">
    <citation type="submission" date="2016-10" db="EMBL/GenBank/DDBJ databases">
        <authorList>
            <person name="de Groot N.N."/>
        </authorList>
    </citation>
    <scope>NUCLEOTIDE SEQUENCE [LARGE SCALE GENOMIC DNA]</scope>
    <source>
        <strain evidence="13 14">DSM 9179</strain>
    </source>
</reference>
<dbReference type="Pfam" id="PF13735">
    <property type="entry name" value="tRNA_NucTran2_2"/>
    <property type="match status" value="1"/>
</dbReference>
<evidence type="ECO:0000313" key="14">
    <source>
        <dbReference type="Proteomes" id="UP000199701"/>
    </source>
</evidence>
<dbReference type="GO" id="GO:0046872">
    <property type="term" value="F:metal ion binding"/>
    <property type="evidence" value="ECO:0007669"/>
    <property type="project" value="UniProtKB-KW"/>
</dbReference>
<keyword evidence="7" id="KW-0460">Magnesium</keyword>
<evidence type="ECO:0000256" key="1">
    <source>
        <dbReference type="ARBA" id="ARBA00001946"/>
    </source>
</evidence>
<feature type="domain" description="tRNA nucleotidyltransferase/poly(A) polymerase RNA and SrmB- binding" evidence="11">
    <location>
        <begin position="196"/>
        <end position="255"/>
    </location>
</feature>
<dbReference type="AlphaFoldDB" id="A0A1I0P039"/>
<dbReference type="PANTHER" id="PTHR46173">
    <property type="entry name" value="CCA TRNA NUCLEOTIDYLTRANSFERASE 1, MITOCHONDRIAL"/>
    <property type="match status" value="1"/>
</dbReference>
<dbReference type="InterPro" id="IPR050264">
    <property type="entry name" value="Bact_CCA-adding_enz_type3_sf"/>
</dbReference>
<dbReference type="GO" id="GO:0000166">
    <property type="term" value="F:nucleotide binding"/>
    <property type="evidence" value="ECO:0007669"/>
    <property type="project" value="UniProtKB-KW"/>
</dbReference>
<dbReference type="STRING" id="99656.SAMN05421659_10433"/>
<dbReference type="GO" id="GO:0008033">
    <property type="term" value="P:tRNA processing"/>
    <property type="evidence" value="ECO:0007669"/>
    <property type="project" value="UniProtKB-KW"/>
</dbReference>
<evidence type="ECO:0000313" key="13">
    <source>
        <dbReference type="EMBL" id="SEW07262.1"/>
    </source>
</evidence>
<feature type="domain" description="Poly A polymerase head" evidence="10">
    <location>
        <begin position="49"/>
        <end position="169"/>
    </location>
</feature>
<keyword evidence="6" id="KW-0547">Nucleotide-binding</keyword>
<dbReference type="InterPro" id="IPR032810">
    <property type="entry name" value="CCA-adding_enz_C"/>
</dbReference>
<keyword evidence="5" id="KW-0479">Metal-binding</keyword>
<dbReference type="PANTHER" id="PTHR46173:SF1">
    <property type="entry name" value="CCA TRNA NUCLEOTIDYLTRANSFERASE 1, MITOCHONDRIAL"/>
    <property type="match status" value="1"/>
</dbReference>
<evidence type="ECO:0000259" key="12">
    <source>
        <dbReference type="Pfam" id="PF13735"/>
    </source>
</evidence>
<proteinExistence type="inferred from homology"/>
<dbReference type="Gene3D" id="3.30.460.10">
    <property type="entry name" value="Beta Polymerase, domain 2"/>
    <property type="match status" value="1"/>
</dbReference>
<dbReference type="CDD" id="cd05398">
    <property type="entry name" value="NT_ClassII-CCAase"/>
    <property type="match status" value="1"/>
</dbReference>
<dbReference type="InterPro" id="IPR032828">
    <property type="entry name" value="PolyA_RNA-bd"/>
</dbReference>
<dbReference type="SUPFAM" id="SSF81891">
    <property type="entry name" value="Poly A polymerase C-terminal region-like"/>
    <property type="match status" value="1"/>
</dbReference>
<keyword evidence="4" id="KW-0548">Nucleotidyltransferase</keyword>
<dbReference type="SUPFAM" id="SSF81301">
    <property type="entry name" value="Nucleotidyltransferase"/>
    <property type="match status" value="1"/>
</dbReference>
<dbReference type="InterPro" id="IPR043519">
    <property type="entry name" value="NT_sf"/>
</dbReference>
<organism evidence="13 14">
    <name type="scientific">[Clostridium] fimetarium</name>
    <dbReference type="NCBI Taxonomy" id="99656"/>
    <lineage>
        <taxon>Bacteria</taxon>
        <taxon>Bacillati</taxon>
        <taxon>Bacillota</taxon>
        <taxon>Clostridia</taxon>
        <taxon>Lachnospirales</taxon>
        <taxon>Lachnospiraceae</taxon>
    </lineage>
</organism>
<dbReference type="Pfam" id="PF01743">
    <property type="entry name" value="PolyA_pol"/>
    <property type="match status" value="1"/>
</dbReference>
<feature type="domain" description="CCA-adding enzyme C-terminal" evidence="12">
    <location>
        <begin position="287"/>
        <end position="434"/>
    </location>
</feature>
<dbReference type="GO" id="GO:0016779">
    <property type="term" value="F:nucleotidyltransferase activity"/>
    <property type="evidence" value="ECO:0007669"/>
    <property type="project" value="UniProtKB-KW"/>
</dbReference>
<keyword evidence="3" id="KW-0819">tRNA processing</keyword>
<dbReference type="Gene3D" id="1.10.3090.10">
    <property type="entry name" value="cca-adding enzyme, domain 2"/>
    <property type="match status" value="1"/>
</dbReference>
<evidence type="ECO:0000256" key="2">
    <source>
        <dbReference type="ARBA" id="ARBA00022679"/>
    </source>
</evidence>
<evidence type="ECO:0000256" key="6">
    <source>
        <dbReference type="ARBA" id="ARBA00022741"/>
    </source>
</evidence>
<dbReference type="NCBIfam" id="NF009814">
    <property type="entry name" value="PRK13299.1"/>
    <property type="match status" value="1"/>
</dbReference>
<keyword evidence="2 9" id="KW-0808">Transferase</keyword>
<gene>
    <name evidence="13" type="ORF">SAMN05421659_10433</name>
</gene>
<keyword evidence="8 9" id="KW-0694">RNA-binding</keyword>
<dbReference type="GO" id="GO:0000049">
    <property type="term" value="F:tRNA binding"/>
    <property type="evidence" value="ECO:0007669"/>
    <property type="project" value="TreeGrafter"/>
</dbReference>
<evidence type="ECO:0000256" key="4">
    <source>
        <dbReference type="ARBA" id="ARBA00022695"/>
    </source>
</evidence>
<comment type="cofactor">
    <cofactor evidence="1">
        <name>Mg(2+)</name>
        <dbReference type="ChEBI" id="CHEBI:18420"/>
    </cofactor>
</comment>
<name>A0A1I0P039_9FIRM</name>
<comment type="similarity">
    <text evidence="9">Belongs to the tRNA nucleotidyltransferase/poly(A) polymerase family.</text>
</comment>
<keyword evidence="14" id="KW-1185">Reference proteome</keyword>
<evidence type="ECO:0000256" key="3">
    <source>
        <dbReference type="ARBA" id="ARBA00022694"/>
    </source>
</evidence>
<evidence type="ECO:0000256" key="8">
    <source>
        <dbReference type="ARBA" id="ARBA00022884"/>
    </source>
</evidence>
<accession>A0A1I0P039</accession>
<dbReference type="EMBL" id="FOJI01000004">
    <property type="protein sequence ID" value="SEW07262.1"/>
    <property type="molecule type" value="Genomic_DNA"/>
</dbReference>
<evidence type="ECO:0000256" key="5">
    <source>
        <dbReference type="ARBA" id="ARBA00022723"/>
    </source>
</evidence>
<dbReference type="InterPro" id="IPR002646">
    <property type="entry name" value="PolA_pol_head_dom"/>
</dbReference>
<protein>
    <submittedName>
        <fullName evidence="13">tRNA nucleotidyltransferase (CCA-adding enzyme)</fullName>
    </submittedName>
</protein>
<dbReference type="Proteomes" id="UP000199701">
    <property type="component" value="Unassembled WGS sequence"/>
</dbReference>
<evidence type="ECO:0000256" key="9">
    <source>
        <dbReference type="RuleBase" id="RU003953"/>
    </source>
</evidence>
<dbReference type="Gene3D" id="1.10.246.80">
    <property type="match status" value="1"/>
</dbReference>